<evidence type="ECO:0000313" key="2">
    <source>
        <dbReference type="Proteomes" id="UP001501243"/>
    </source>
</evidence>
<dbReference type="EMBL" id="BAABGQ010000005">
    <property type="protein sequence ID" value="GAA4498397.1"/>
    <property type="molecule type" value="Genomic_DNA"/>
</dbReference>
<proteinExistence type="predicted"/>
<reference evidence="2" key="1">
    <citation type="journal article" date="2019" name="Int. J. Syst. Evol. Microbiol.">
        <title>The Global Catalogue of Microorganisms (GCM) 10K type strain sequencing project: providing services to taxonomists for standard genome sequencing and annotation.</title>
        <authorList>
            <consortium name="The Broad Institute Genomics Platform"/>
            <consortium name="The Broad Institute Genome Sequencing Center for Infectious Disease"/>
            <person name="Wu L."/>
            <person name="Ma J."/>
        </authorList>
    </citation>
    <scope>NUCLEOTIDE SEQUENCE [LARGE SCALE GENOMIC DNA]</scope>
    <source>
        <strain evidence="2">JCM 17841</strain>
    </source>
</reference>
<name>A0ABP8Q7E4_9BACT</name>
<gene>
    <name evidence="1" type="ORF">GCM10023172_15270</name>
</gene>
<dbReference type="Proteomes" id="UP001501243">
    <property type="component" value="Unassembled WGS sequence"/>
</dbReference>
<comment type="caution">
    <text evidence="1">The sequence shown here is derived from an EMBL/GenBank/DDBJ whole genome shotgun (WGS) entry which is preliminary data.</text>
</comment>
<keyword evidence="2" id="KW-1185">Reference proteome</keyword>
<organism evidence="1 2">
    <name type="scientific">Hymenobacter ginsengisoli</name>
    <dbReference type="NCBI Taxonomy" id="1051626"/>
    <lineage>
        <taxon>Bacteria</taxon>
        <taxon>Pseudomonadati</taxon>
        <taxon>Bacteroidota</taxon>
        <taxon>Cytophagia</taxon>
        <taxon>Cytophagales</taxon>
        <taxon>Hymenobacteraceae</taxon>
        <taxon>Hymenobacter</taxon>
    </lineage>
</organism>
<accession>A0ABP8Q7E4</accession>
<evidence type="ECO:0000313" key="1">
    <source>
        <dbReference type="EMBL" id="GAA4498397.1"/>
    </source>
</evidence>
<protein>
    <recommendedName>
        <fullName evidence="3">DNA alkylation repair protein</fullName>
    </recommendedName>
</protein>
<evidence type="ECO:0008006" key="3">
    <source>
        <dbReference type="Google" id="ProtNLM"/>
    </source>
</evidence>
<dbReference type="RefSeq" id="WP_208130785.1">
    <property type="nucleotide sequence ID" value="NZ_BAABGQ010000005.1"/>
</dbReference>
<sequence length="231" mass="26731">MQTIDTILSTYNLNESEIRRIANEAKAVSVGCGTQGVVKQLSSETWTLLDEISDEVWYSKMEVADKISLGFQLYEKFPSYYHFLVPFYHGVRDKEISLPDHKKIIWEHFIQYLASEAYYADPVSYVLWVEFFEDATTVRDTWQGLLNNCRDKKCLLSMLEIAGPVPFDLKEPCYKALITDKASHEVIFNSILHSAFDYFGNIDKKKASIILSKLSIDKKAENYKLLKDKLR</sequence>